<evidence type="ECO:0000313" key="2">
    <source>
        <dbReference type="Proteomes" id="UP000827544"/>
    </source>
</evidence>
<protein>
    <submittedName>
        <fullName evidence="1">Uncharacterized protein</fullName>
    </submittedName>
</protein>
<accession>A0AAE8YVS6</accession>
<evidence type="ECO:0000313" key="1">
    <source>
        <dbReference type="EMBL" id="UGO50936.1"/>
    </source>
</evidence>
<sequence>MDVSKHERKVKFDGGHVKFVKNSYHIWLLEKVQKGIDDIKSGADTATLTLEANELMAIRRMLVLDDISTELSRENMLEGIEISQSKRDR</sequence>
<dbReference type="EMBL" id="OK499992">
    <property type="protein sequence ID" value="UGO50936.1"/>
    <property type="molecule type" value="Genomic_DNA"/>
</dbReference>
<proteinExistence type="predicted"/>
<name>A0AAE8YVS6_9CAUD</name>
<keyword evidence="2" id="KW-1185">Reference proteome</keyword>
<dbReference type="Proteomes" id="UP000827544">
    <property type="component" value="Segment"/>
</dbReference>
<gene>
    <name evidence="1" type="ORF">NATE_83</name>
</gene>
<organism evidence="1 2">
    <name type="scientific">Bacillus phage vB_BanS_Nate</name>
    <dbReference type="NCBI Taxonomy" id="2894788"/>
    <lineage>
        <taxon>Viruses</taxon>
        <taxon>Duplodnaviria</taxon>
        <taxon>Heunggongvirae</taxon>
        <taxon>Uroviricota</taxon>
        <taxon>Caudoviricetes</taxon>
        <taxon>Joanripponvirinae</taxon>
        <taxon>Natevirus</taxon>
        <taxon>Natevirus nate</taxon>
    </lineage>
</organism>
<reference evidence="1" key="1">
    <citation type="submission" date="2021-10" db="EMBL/GenBank/DDBJ databases">
        <authorList>
            <person name="Lavering E.D."/>
            <person name="James R."/>
            <person name="Fairholm J.D."/>
            <person name="Ogilvie B.H."/>
            <person name="Thurgood T.L."/>
            <person name="Robison R.A."/>
            <person name="Grose J.H."/>
        </authorList>
    </citation>
    <scope>NUCLEOTIDE SEQUENCE</scope>
</reference>